<dbReference type="Gene3D" id="3.10.20.90">
    <property type="entry name" value="Phosphatidylinositol 3-kinase Catalytic Subunit, Chain A, domain 1"/>
    <property type="match status" value="1"/>
</dbReference>
<organism evidence="9 10">
    <name type="scientific">Aotus nancymaae</name>
    <name type="common">Ma's night monkey</name>
    <dbReference type="NCBI Taxonomy" id="37293"/>
    <lineage>
        <taxon>Eukaryota</taxon>
        <taxon>Metazoa</taxon>
        <taxon>Chordata</taxon>
        <taxon>Craniata</taxon>
        <taxon>Vertebrata</taxon>
        <taxon>Euteleostomi</taxon>
        <taxon>Mammalia</taxon>
        <taxon>Eutheria</taxon>
        <taxon>Euarchontoglires</taxon>
        <taxon>Primates</taxon>
        <taxon>Haplorrhini</taxon>
        <taxon>Platyrrhini</taxon>
        <taxon>Aotidae</taxon>
        <taxon>Aotus</taxon>
    </lineage>
</organism>
<dbReference type="GO" id="GO:0016925">
    <property type="term" value="P:protein sumoylation"/>
    <property type="evidence" value="ECO:0007669"/>
    <property type="project" value="UniProtKB-ARBA"/>
</dbReference>
<reference evidence="9" key="1">
    <citation type="submission" date="2025-08" db="UniProtKB">
        <authorList>
            <consortium name="Ensembl"/>
        </authorList>
    </citation>
    <scope>IDENTIFICATION</scope>
</reference>
<protein>
    <recommendedName>
        <fullName evidence="6">Small ubiquitin-related modifier 2</fullName>
    </recommendedName>
</protein>
<dbReference type="GO" id="GO:0016605">
    <property type="term" value="C:PML body"/>
    <property type="evidence" value="ECO:0007669"/>
    <property type="project" value="UniProtKB-SubCell"/>
</dbReference>
<evidence type="ECO:0000256" key="5">
    <source>
        <dbReference type="ARBA" id="ARBA00065408"/>
    </source>
</evidence>
<dbReference type="InterPro" id="IPR029071">
    <property type="entry name" value="Ubiquitin-like_domsf"/>
</dbReference>
<dbReference type="Proteomes" id="UP000233020">
    <property type="component" value="Unplaced"/>
</dbReference>
<feature type="domain" description="Ubiquitin-like" evidence="8">
    <location>
        <begin position="15"/>
        <end position="80"/>
    </location>
</feature>
<sequence>EEKPKEGMKMENDHINLKVAGQDSSVMQFKIKRHTPLNKLKKAYCERQIRFGFDKQPINETDTPAQLGMEEEDTLDVFQQQTEGAPEAQDPSPCHPSHPTPCLVAGVGTQARIGTTKIGFFLSLNMEEIPTFLI</sequence>
<dbReference type="STRING" id="37293.ENSANAP00000011700"/>
<name>A0A2K5CSP8_AOTNA</name>
<keyword evidence="4" id="KW-0833">Ubl conjugation pathway</keyword>
<dbReference type="Pfam" id="PF11976">
    <property type="entry name" value="Rad60-SLD"/>
    <property type="match status" value="1"/>
</dbReference>
<comment type="similarity">
    <text evidence="2">Belongs to the ubiquitin family. SUMO subfamily.</text>
</comment>
<proteinExistence type="inferred from homology"/>
<evidence type="ECO:0000256" key="3">
    <source>
        <dbReference type="ARBA" id="ARBA00022499"/>
    </source>
</evidence>
<comment type="subunit">
    <text evidence="5">Interacts with SAE2 and UBE2I. Interacts with ZNF451. Identified in a complex with ZNF451 and UBE2I/UBC9, where one ZNF451 interacts with one UBE2I/UBC9 and two SUMO2 chains, one bound to the UBE2I/UBC9 active site and the other to another region of the same UBE2I/UBC9 molecule. Covalently attached to a number of proteins. Interacts with PELP1. Interacts with USP25; the interaction sumoylates USP25. Interacts with SIMC1, CASP8AP2, RNF111 and SOBP (via SIM domains). Interacts with MTA1. Interacts with HINT1. Interacts with GCNA (via SIM domains); this interaction allows the GCNA recruitment to DPCs sites.</text>
</comment>
<reference evidence="9" key="2">
    <citation type="submission" date="2025-09" db="UniProtKB">
        <authorList>
            <consortium name="Ensembl"/>
        </authorList>
    </citation>
    <scope>IDENTIFICATION</scope>
</reference>
<dbReference type="InterPro" id="IPR000626">
    <property type="entry name" value="Ubiquitin-like_dom"/>
</dbReference>
<evidence type="ECO:0000313" key="10">
    <source>
        <dbReference type="Proteomes" id="UP000233020"/>
    </source>
</evidence>
<evidence type="ECO:0000256" key="6">
    <source>
        <dbReference type="ARBA" id="ARBA00069990"/>
    </source>
</evidence>
<dbReference type="FunFam" id="3.10.20.90:FF:000482">
    <property type="entry name" value="Small ubiquitin-related modifier 2"/>
    <property type="match status" value="1"/>
</dbReference>
<feature type="region of interest" description="Disordered" evidence="7">
    <location>
        <begin position="80"/>
        <end position="100"/>
    </location>
</feature>
<evidence type="ECO:0000256" key="7">
    <source>
        <dbReference type="SAM" id="MobiDB-lite"/>
    </source>
</evidence>
<evidence type="ECO:0000256" key="4">
    <source>
        <dbReference type="ARBA" id="ARBA00022786"/>
    </source>
</evidence>
<dbReference type="SMART" id="SM00213">
    <property type="entry name" value="UBQ"/>
    <property type="match status" value="1"/>
</dbReference>
<dbReference type="GeneTree" id="ENSGT00950000182895"/>
<accession>A0A2K5CSP8</accession>
<evidence type="ECO:0000259" key="8">
    <source>
        <dbReference type="SMART" id="SM00213"/>
    </source>
</evidence>
<dbReference type="SUPFAM" id="SSF54236">
    <property type="entry name" value="Ubiquitin-like"/>
    <property type="match status" value="1"/>
</dbReference>
<evidence type="ECO:0000256" key="1">
    <source>
        <dbReference type="ARBA" id="ARBA00004322"/>
    </source>
</evidence>
<dbReference type="InterPro" id="IPR022617">
    <property type="entry name" value="Rad60/SUMO-like_dom"/>
</dbReference>
<evidence type="ECO:0000313" key="9">
    <source>
        <dbReference type="Ensembl" id="ENSANAP00000011700.1"/>
    </source>
</evidence>
<keyword evidence="10" id="KW-1185">Reference proteome</keyword>
<dbReference type="Ensembl" id="ENSANAT00000029512.1">
    <property type="protein sequence ID" value="ENSANAP00000011700.1"/>
    <property type="gene ID" value="ENSANAG00000023781.1"/>
</dbReference>
<comment type="subcellular location">
    <subcellularLocation>
        <location evidence="1">Nucleus</location>
        <location evidence="1">PML body</location>
    </subcellularLocation>
</comment>
<keyword evidence="3" id="KW-1017">Isopeptide bond</keyword>
<dbReference type="PANTHER" id="PTHR10562">
    <property type="entry name" value="SMALL UBIQUITIN-RELATED MODIFIER"/>
    <property type="match status" value="1"/>
</dbReference>
<dbReference type="AlphaFoldDB" id="A0A2K5CSP8"/>
<evidence type="ECO:0000256" key="2">
    <source>
        <dbReference type="ARBA" id="ARBA00009185"/>
    </source>
</evidence>